<keyword evidence="3 6" id="KW-0812">Transmembrane</keyword>
<evidence type="ECO:0000256" key="4">
    <source>
        <dbReference type="ARBA" id="ARBA00022989"/>
    </source>
</evidence>
<dbReference type="Pfam" id="PF13396">
    <property type="entry name" value="PLDc_N"/>
    <property type="match status" value="1"/>
</dbReference>
<comment type="subcellular location">
    <subcellularLocation>
        <location evidence="1">Cell membrane</location>
        <topology evidence="1">Multi-pass membrane protein</topology>
    </subcellularLocation>
</comment>
<name>A0ABQ1M423_9BACT</name>
<evidence type="ECO:0000256" key="2">
    <source>
        <dbReference type="ARBA" id="ARBA00022475"/>
    </source>
</evidence>
<keyword evidence="5 6" id="KW-0472">Membrane</keyword>
<reference evidence="9" key="1">
    <citation type="journal article" date="2019" name="Int. J. Syst. Evol. Microbiol.">
        <title>The Global Catalogue of Microorganisms (GCM) 10K type strain sequencing project: providing services to taxonomists for standard genome sequencing and annotation.</title>
        <authorList>
            <consortium name="The Broad Institute Genomics Platform"/>
            <consortium name="The Broad Institute Genome Sequencing Center for Infectious Disease"/>
            <person name="Wu L."/>
            <person name="Ma J."/>
        </authorList>
    </citation>
    <scope>NUCLEOTIDE SEQUENCE [LARGE SCALE GENOMIC DNA]</scope>
    <source>
        <strain evidence="9">CGMCC 1.12479</strain>
    </source>
</reference>
<accession>A0ABQ1M423</accession>
<comment type="caution">
    <text evidence="8">The sequence shown here is derived from an EMBL/GenBank/DDBJ whole genome shotgun (WGS) entry which is preliminary data.</text>
</comment>
<gene>
    <name evidence="8" type="ORF">GCM10010993_09220</name>
</gene>
<evidence type="ECO:0000259" key="7">
    <source>
        <dbReference type="Pfam" id="PF13396"/>
    </source>
</evidence>
<dbReference type="EMBL" id="BMFD01000002">
    <property type="protein sequence ID" value="GGC32407.1"/>
    <property type="molecule type" value="Genomic_DNA"/>
</dbReference>
<evidence type="ECO:0000256" key="5">
    <source>
        <dbReference type="ARBA" id="ARBA00023136"/>
    </source>
</evidence>
<evidence type="ECO:0000256" key="6">
    <source>
        <dbReference type="SAM" id="Phobius"/>
    </source>
</evidence>
<evidence type="ECO:0000256" key="3">
    <source>
        <dbReference type="ARBA" id="ARBA00022692"/>
    </source>
</evidence>
<sequence length="82" mass="9522">MKIDIIPLLILFTIVVLIIKSIVDLYRMKSSSNKFKANWLFVICAFPLVGSLLFYLFGINSGNNYKKKNFSLRRTTDKYPLD</sequence>
<dbReference type="RefSeq" id="WP_188440167.1">
    <property type="nucleotide sequence ID" value="NZ_BMFD01000002.1"/>
</dbReference>
<protein>
    <recommendedName>
        <fullName evidence="7">Cardiolipin synthase N-terminal domain-containing protein</fullName>
    </recommendedName>
</protein>
<dbReference type="InterPro" id="IPR027379">
    <property type="entry name" value="CLS_N"/>
</dbReference>
<evidence type="ECO:0000256" key="1">
    <source>
        <dbReference type="ARBA" id="ARBA00004651"/>
    </source>
</evidence>
<proteinExistence type="predicted"/>
<keyword evidence="2" id="KW-1003">Cell membrane</keyword>
<dbReference type="Proteomes" id="UP000635885">
    <property type="component" value="Unassembled WGS sequence"/>
</dbReference>
<keyword evidence="9" id="KW-1185">Reference proteome</keyword>
<organism evidence="8 9">
    <name type="scientific">Belliella aquatica</name>
    <dbReference type="NCBI Taxonomy" id="1323734"/>
    <lineage>
        <taxon>Bacteria</taxon>
        <taxon>Pseudomonadati</taxon>
        <taxon>Bacteroidota</taxon>
        <taxon>Cytophagia</taxon>
        <taxon>Cytophagales</taxon>
        <taxon>Cyclobacteriaceae</taxon>
        <taxon>Belliella</taxon>
    </lineage>
</organism>
<keyword evidence="4 6" id="KW-1133">Transmembrane helix</keyword>
<feature type="domain" description="Cardiolipin synthase N-terminal" evidence="7">
    <location>
        <begin position="17"/>
        <end position="58"/>
    </location>
</feature>
<feature type="transmembrane region" description="Helical" evidence="6">
    <location>
        <begin position="6"/>
        <end position="26"/>
    </location>
</feature>
<evidence type="ECO:0000313" key="9">
    <source>
        <dbReference type="Proteomes" id="UP000635885"/>
    </source>
</evidence>
<feature type="transmembrane region" description="Helical" evidence="6">
    <location>
        <begin position="38"/>
        <end position="57"/>
    </location>
</feature>
<evidence type="ECO:0000313" key="8">
    <source>
        <dbReference type="EMBL" id="GGC32407.1"/>
    </source>
</evidence>